<reference evidence="2" key="1">
    <citation type="submission" date="2023-11" db="EMBL/GenBank/DDBJ databases">
        <title>Genome assemblies of two species of porcelain crab, Petrolisthes cinctipes and Petrolisthes manimaculis (Anomura: Porcellanidae).</title>
        <authorList>
            <person name="Angst P."/>
        </authorList>
    </citation>
    <scope>NUCLEOTIDE SEQUENCE</scope>
    <source>
        <strain evidence="2">PB745_02</strain>
        <tissue evidence="2">Gill</tissue>
    </source>
</reference>
<dbReference type="EMBL" id="JAWZYT010002452">
    <property type="protein sequence ID" value="KAK4304283.1"/>
    <property type="molecule type" value="Genomic_DNA"/>
</dbReference>
<evidence type="ECO:0000313" key="2">
    <source>
        <dbReference type="EMBL" id="KAK4304283.1"/>
    </source>
</evidence>
<dbReference type="AlphaFoldDB" id="A0AAE1PA18"/>
<proteinExistence type="predicted"/>
<feature type="compositionally biased region" description="Low complexity" evidence="1">
    <location>
        <begin position="96"/>
        <end position="117"/>
    </location>
</feature>
<name>A0AAE1PA18_9EUCA</name>
<evidence type="ECO:0000313" key="3">
    <source>
        <dbReference type="Proteomes" id="UP001292094"/>
    </source>
</evidence>
<protein>
    <submittedName>
        <fullName evidence="2">Uncharacterized protein</fullName>
    </submittedName>
</protein>
<evidence type="ECO:0000256" key="1">
    <source>
        <dbReference type="SAM" id="MobiDB-lite"/>
    </source>
</evidence>
<feature type="compositionally biased region" description="Low complexity" evidence="1">
    <location>
        <begin position="72"/>
        <end position="83"/>
    </location>
</feature>
<accession>A0AAE1PA18</accession>
<feature type="compositionally biased region" description="Pro residues" evidence="1">
    <location>
        <begin position="84"/>
        <end position="95"/>
    </location>
</feature>
<gene>
    <name evidence="2" type="ORF">Pmani_023764</name>
</gene>
<comment type="caution">
    <text evidence="2">The sequence shown here is derived from an EMBL/GenBank/DDBJ whole genome shotgun (WGS) entry which is preliminary data.</text>
</comment>
<dbReference type="Proteomes" id="UP001292094">
    <property type="component" value="Unassembled WGS sequence"/>
</dbReference>
<feature type="region of interest" description="Disordered" evidence="1">
    <location>
        <begin position="47"/>
        <end position="150"/>
    </location>
</feature>
<sequence>MRYLGLMRSKEALTSLNSYCQPGVLALGESCQASPCIPNMKPLSPLPPHLPRSHTNATWPQHYHPHTDTHHLLPTPLPQHRNTPPTPTPPRPPNRNTPLCSPTLPSSRPLTPTTRPHAPQHTHHPAPLNKHTAPHMHPLPNPPLCSLRQQ</sequence>
<keyword evidence="3" id="KW-1185">Reference proteome</keyword>
<organism evidence="2 3">
    <name type="scientific">Petrolisthes manimaculis</name>
    <dbReference type="NCBI Taxonomy" id="1843537"/>
    <lineage>
        <taxon>Eukaryota</taxon>
        <taxon>Metazoa</taxon>
        <taxon>Ecdysozoa</taxon>
        <taxon>Arthropoda</taxon>
        <taxon>Crustacea</taxon>
        <taxon>Multicrustacea</taxon>
        <taxon>Malacostraca</taxon>
        <taxon>Eumalacostraca</taxon>
        <taxon>Eucarida</taxon>
        <taxon>Decapoda</taxon>
        <taxon>Pleocyemata</taxon>
        <taxon>Anomura</taxon>
        <taxon>Galatheoidea</taxon>
        <taxon>Porcellanidae</taxon>
        <taxon>Petrolisthes</taxon>
    </lineage>
</organism>